<dbReference type="AlphaFoldDB" id="I0R6U7"/>
<evidence type="ECO:0000256" key="1">
    <source>
        <dbReference type="SAM" id="Phobius"/>
    </source>
</evidence>
<evidence type="ECO:0000313" key="3">
    <source>
        <dbReference type="Proteomes" id="UP000005039"/>
    </source>
</evidence>
<comment type="caution">
    <text evidence="2">The sequence shown here is derived from an EMBL/GenBank/DDBJ whole genome shotgun (WGS) entry which is preliminary data.</text>
</comment>
<proteinExistence type="predicted"/>
<protein>
    <submittedName>
        <fullName evidence="2">Uncharacterized protein</fullName>
    </submittedName>
</protein>
<accession>I0R6U7</accession>
<name>I0R6U7_9FIRM</name>
<dbReference type="EMBL" id="AJGH01000083">
    <property type="protein sequence ID" value="EIC95405.1"/>
    <property type="molecule type" value="Genomic_DNA"/>
</dbReference>
<keyword evidence="1" id="KW-1133">Transmembrane helix</keyword>
<evidence type="ECO:0000313" key="2">
    <source>
        <dbReference type="EMBL" id="EIC95405.1"/>
    </source>
</evidence>
<dbReference type="PATRIC" id="fig|1095750.3.peg.1811"/>
<keyword evidence="1" id="KW-0812">Transmembrane</keyword>
<sequence length="39" mass="4319">MFLDGFFVESPMLIVLSSVIIVAFKAIAISHGTEIFLFD</sequence>
<keyword evidence="1" id="KW-0472">Membrane</keyword>
<dbReference type="Proteomes" id="UP000005039">
    <property type="component" value="Unassembled WGS sequence"/>
</dbReference>
<reference evidence="2 3" key="1">
    <citation type="submission" date="2012-03" db="EMBL/GenBank/DDBJ databases">
        <authorList>
            <person name="Durkin A.S."/>
            <person name="McCorrison J."/>
            <person name="Torralba M."/>
            <person name="Gillis M."/>
            <person name="Methe B."/>
            <person name="Sutton G."/>
            <person name="Nelson K.E."/>
        </authorList>
    </citation>
    <scope>NUCLEOTIDE SEQUENCE [LARGE SCALE GENOMIC DNA]</scope>
    <source>
        <strain evidence="2 3">F0468</strain>
    </source>
</reference>
<keyword evidence="3" id="KW-1185">Reference proteome</keyword>
<organism evidence="2 3">
    <name type="scientific">Lachnoanaerobaculum saburreum F0468</name>
    <dbReference type="NCBI Taxonomy" id="1095750"/>
    <lineage>
        <taxon>Bacteria</taxon>
        <taxon>Bacillati</taxon>
        <taxon>Bacillota</taxon>
        <taxon>Clostridia</taxon>
        <taxon>Lachnospirales</taxon>
        <taxon>Lachnospiraceae</taxon>
        <taxon>Lachnoanaerobaculum</taxon>
    </lineage>
</organism>
<feature type="transmembrane region" description="Helical" evidence="1">
    <location>
        <begin position="12"/>
        <end position="38"/>
    </location>
</feature>
<gene>
    <name evidence="2" type="ORF">HMPREF9970_0103</name>
</gene>